<gene>
    <name evidence="1" type="ORF">GCM10011609_26700</name>
</gene>
<organism evidence="1 2">
    <name type="scientific">Lentzea pudingi</name>
    <dbReference type="NCBI Taxonomy" id="1789439"/>
    <lineage>
        <taxon>Bacteria</taxon>
        <taxon>Bacillati</taxon>
        <taxon>Actinomycetota</taxon>
        <taxon>Actinomycetes</taxon>
        <taxon>Pseudonocardiales</taxon>
        <taxon>Pseudonocardiaceae</taxon>
        <taxon>Lentzea</taxon>
    </lineage>
</organism>
<keyword evidence="2" id="KW-1185">Reference proteome</keyword>
<comment type="caution">
    <text evidence="1">The sequence shown here is derived from an EMBL/GenBank/DDBJ whole genome shotgun (WGS) entry which is preliminary data.</text>
</comment>
<evidence type="ECO:0000313" key="1">
    <source>
        <dbReference type="EMBL" id="GGM88601.1"/>
    </source>
</evidence>
<dbReference type="RefSeq" id="WP_189154987.1">
    <property type="nucleotide sequence ID" value="NZ_BMNC01000003.1"/>
</dbReference>
<reference evidence="2" key="1">
    <citation type="journal article" date="2019" name="Int. J. Syst. Evol. Microbiol.">
        <title>The Global Catalogue of Microorganisms (GCM) 10K type strain sequencing project: providing services to taxonomists for standard genome sequencing and annotation.</title>
        <authorList>
            <consortium name="The Broad Institute Genomics Platform"/>
            <consortium name="The Broad Institute Genome Sequencing Center for Infectious Disease"/>
            <person name="Wu L."/>
            <person name="Ma J."/>
        </authorList>
    </citation>
    <scope>NUCLEOTIDE SEQUENCE [LARGE SCALE GENOMIC DNA]</scope>
    <source>
        <strain evidence="2">CGMCC 4.7319</strain>
    </source>
</reference>
<protein>
    <submittedName>
        <fullName evidence="1">Uncharacterized protein</fullName>
    </submittedName>
</protein>
<dbReference type="EMBL" id="BMNC01000003">
    <property type="protein sequence ID" value="GGM88601.1"/>
    <property type="molecule type" value="Genomic_DNA"/>
</dbReference>
<dbReference type="InterPro" id="IPR045428">
    <property type="entry name" value="EACC1"/>
</dbReference>
<name>A0ABQ2HQH5_9PSEU</name>
<dbReference type="Pfam" id="PF19953">
    <property type="entry name" value="EACC1"/>
    <property type="match status" value="1"/>
</dbReference>
<evidence type="ECO:0000313" key="2">
    <source>
        <dbReference type="Proteomes" id="UP000597656"/>
    </source>
</evidence>
<accession>A0ABQ2HQH5</accession>
<proteinExistence type="predicted"/>
<dbReference type="Proteomes" id="UP000597656">
    <property type="component" value="Unassembled WGS sequence"/>
</dbReference>
<sequence>MSAAIEIHDSPDAFAELESLHGWLLNRPDLRGVSLGKPERSPQEMGWLTDVLSVSVGNGGAVTALAGSLATWLVSRRSHIKIKVTGPDGRSTEVDVKQAKGNQATVEAMLREVLEEHEGGTT</sequence>